<keyword evidence="3" id="KW-0560">Oxidoreductase</keyword>
<reference evidence="8 9" key="1">
    <citation type="journal article" date="2016" name="Int. J. Syst. Evol. Microbiol.">
        <title>Chitinibacter fontanus sp. nov., isolated from a spring.</title>
        <authorList>
            <person name="Sheu S.Y."/>
            <person name="Li Y.S."/>
            <person name="Young C.C."/>
            <person name="Chen W.M."/>
        </authorList>
    </citation>
    <scope>NUCLEOTIDE SEQUENCE [LARGE SCALE GENOMIC DNA]</scope>
    <source>
        <strain evidence="8 9">STM-7</strain>
    </source>
</reference>
<dbReference type="PANTHER" id="PTHR30011:SF16">
    <property type="entry name" value="C2H2 FINGER DOMAIN TRANSCRIPTION FACTOR (EUROFUNG)-RELATED"/>
    <property type="match status" value="1"/>
</dbReference>
<evidence type="ECO:0000256" key="6">
    <source>
        <dbReference type="PIRSR" id="PIRSR000337-1"/>
    </source>
</evidence>
<dbReference type="InterPro" id="IPR036661">
    <property type="entry name" value="Luciferase-like_sf"/>
</dbReference>
<feature type="binding site" evidence="6">
    <location>
        <position position="152"/>
    </location>
    <ligand>
        <name>FMN</name>
        <dbReference type="ChEBI" id="CHEBI:58210"/>
    </ligand>
</feature>
<evidence type="ECO:0000256" key="2">
    <source>
        <dbReference type="ARBA" id="ARBA00022643"/>
    </source>
</evidence>
<gene>
    <name evidence="8" type="ORF">HZU75_16605</name>
</gene>
<evidence type="ECO:0000256" key="4">
    <source>
        <dbReference type="ARBA" id="ARBA00023033"/>
    </source>
</evidence>
<dbReference type="PIRSF" id="PIRSF000337">
    <property type="entry name" value="NTA_MOA"/>
    <property type="match status" value="1"/>
</dbReference>
<evidence type="ECO:0000256" key="5">
    <source>
        <dbReference type="ARBA" id="ARBA00033748"/>
    </source>
</evidence>
<feature type="binding site" evidence="6">
    <location>
        <position position="227"/>
    </location>
    <ligand>
        <name>FMN</name>
        <dbReference type="ChEBI" id="CHEBI:58210"/>
    </ligand>
</feature>
<keyword evidence="9" id="KW-1185">Reference proteome</keyword>
<feature type="domain" description="Luciferase-like" evidence="7">
    <location>
        <begin position="21"/>
        <end position="392"/>
    </location>
</feature>
<dbReference type="InterPro" id="IPR051260">
    <property type="entry name" value="Diverse_substr_monoxygenases"/>
</dbReference>
<organism evidence="8 9">
    <name type="scientific">Chitinibacter fontanus</name>
    <dbReference type="NCBI Taxonomy" id="1737446"/>
    <lineage>
        <taxon>Bacteria</taxon>
        <taxon>Pseudomonadati</taxon>
        <taxon>Pseudomonadota</taxon>
        <taxon>Betaproteobacteria</taxon>
        <taxon>Neisseriales</taxon>
        <taxon>Chitinibacteraceae</taxon>
        <taxon>Chitinibacter</taxon>
    </lineage>
</organism>
<dbReference type="Proteomes" id="UP000510822">
    <property type="component" value="Chromosome"/>
</dbReference>
<evidence type="ECO:0000256" key="1">
    <source>
        <dbReference type="ARBA" id="ARBA00022630"/>
    </source>
</evidence>
<dbReference type="GO" id="GO:0004497">
    <property type="term" value="F:monooxygenase activity"/>
    <property type="evidence" value="ECO:0007669"/>
    <property type="project" value="UniProtKB-KW"/>
</dbReference>
<dbReference type="RefSeq" id="WP_180307083.1">
    <property type="nucleotide sequence ID" value="NZ_CP058952.1"/>
</dbReference>
<dbReference type="GO" id="GO:0016705">
    <property type="term" value="F:oxidoreductase activity, acting on paired donors, with incorporation or reduction of molecular oxygen"/>
    <property type="evidence" value="ECO:0007669"/>
    <property type="project" value="InterPro"/>
</dbReference>
<accession>A0A7D5VCG1</accession>
<dbReference type="InterPro" id="IPR011251">
    <property type="entry name" value="Luciferase-like_dom"/>
</dbReference>
<dbReference type="CDD" id="cd01095">
    <property type="entry name" value="Nitrilotriacetate_monoxgenase"/>
    <property type="match status" value="1"/>
</dbReference>
<feature type="binding site" evidence="6">
    <location>
        <position position="102"/>
    </location>
    <ligand>
        <name>FMN</name>
        <dbReference type="ChEBI" id="CHEBI:58210"/>
    </ligand>
</feature>
<feature type="binding site" evidence="6">
    <location>
        <position position="156"/>
    </location>
    <ligand>
        <name>FMN</name>
        <dbReference type="ChEBI" id="CHEBI:58210"/>
    </ligand>
</feature>
<protein>
    <submittedName>
        <fullName evidence="8">LLM class flavin-dependent oxidoreductase</fullName>
    </submittedName>
</protein>
<dbReference type="EMBL" id="CP058952">
    <property type="protein sequence ID" value="QLI83012.1"/>
    <property type="molecule type" value="Genomic_DNA"/>
</dbReference>
<dbReference type="Pfam" id="PF00296">
    <property type="entry name" value="Bac_luciferase"/>
    <property type="match status" value="1"/>
</dbReference>
<dbReference type="SUPFAM" id="SSF51679">
    <property type="entry name" value="Bacterial luciferase-like"/>
    <property type="match status" value="1"/>
</dbReference>
<feature type="binding site" evidence="6">
    <location>
        <position position="58"/>
    </location>
    <ligand>
        <name>FMN</name>
        <dbReference type="ChEBI" id="CHEBI:58210"/>
    </ligand>
</feature>
<proteinExistence type="inferred from homology"/>
<comment type="similarity">
    <text evidence="5">Belongs to the NtaA/SnaA/DszA monooxygenase family.</text>
</comment>
<dbReference type="KEGG" id="cfon:HZU75_16605"/>
<keyword evidence="1 6" id="KW-0285">Flavoprotein</keyword>
<evidence type="ECO:0000313" key="9">
    <source>
        <dbReference type="Proteomes" id="UP000510822"/>
    </source>
</evidence>
<name>A0A7D5VCG1_9NEIS</name>
<keyword evidence="4" id="KW-0503">Monooxygenase</keyword>
<dbReference type="NCBIfam" id="TIGR03860">
    <property type="entry name" value="FMN_nitrolo"/>
    <property type="match status" value="1"/>
</dbReference>
<evidence type="ECO:0000259" key="7">
    <source>
        <dbReference type="Pfam" id="PF00296"/>
    </source>
</evidence>
<sequence length="454" mass="49833">MTTHRQIKLGVFLSPSGHHAAAWRHPDTNPAGSTDFEHFKKLAKIAEAAKFDTIFTADSDGIWGGSGDADLRSRRELSTGFEPITLYSALSAVTKNIGFVATASTTYNEPWHIARKYASLDLISGGRAAWNVVTSGNAEAAYNFGLDAHPDHAERYRRAEEFVEVVTGLWDSWEEGSHVYDKASGVYYDPDKQHILNHVGKYFKVKGPLNVPRSPQGHPVLVQAGSSEPGRDLAAKTAEAIFAAWQTLEDAQAFYRDVKGRAEKLGRNPDHIKILPGVYPVIGRTEAEALAKKEQLRELIDPKIGLSLLASLGGLEGLRDYDLDGPVPQDLPETNNNKSRQRLLLDLAARENLTIRGLYEWVAGARGHRVIHGTPESIADQLEDWFVNGGADGFNLLAPTYPSGLVDFADLVVPILQKRGLFRTEYEASTLRGNLGLPIPANRYTLADYIGKVA</sequence>
<keyword evidence="2 6" id="KW-0288">FMN</keyword>
<dbReference type="PANTHER" id="PTHR30011">
    <property type="entry name" value="ALKANESULFONATE MONOOXYGENASE-RELATED"/>
    <property type="match status" value="1"/>
</dbReference>
<dbReference type="AlphaFoldDB" id="A0A7D5VCG1"/>
<dbReference type="Gene3D" id="3.20.20.30">
    <property type="entry name" value="Luciferase-like domain"/>
    <property type="match status" value="1"/>
</dbReference>
<evidence type="ECO:0000256" key="3">
    <source>
        <dbReference type="ARBA" id="ARBA00023002"/>
    </source>
</evidence>
<dbReference type="InterPro" id="IPR016215">
    <property type="entry name" value="NTA_MOA"/>
</dbReference>
<feature type="binding site" evidence="6">
    <location>
        <position position="226"/>
    </location>
    <ligand>
        <name>FMN</name>
        <dbReference type="ChEBI" id="CHEBI:58210"/>
    </ligand>
</feature>
<evidence type="ECO:0000313" key="8">
    <source>
        <dbReference type="EMBL" id="QLI83012.1"/>
    </source>
</evidence>